<keyword evidence="3" id="KW-0732">Signal</keyword>
<feature type="region of interest" description="Disordered" evidence="1">
    <location>
        <begin position="694"/>
        <end position="747"/>
    </location>
</feature>
<protein>
    <submittedName>
        <fullName evidence="4">Uncharacterized protein</fullName>
    </submittedName>
</protein>
<dbReference type="Proteomes" id="UP000327030">
    <property type="component" value="Chromosome 1"/>
</dbReference>
<feature type="compositionally biased region" description="Polar residues" evidence="1">
    <location>
        <begin position="1842"/>
        <end position="1853"/>
    </location>
</feature>
<feature type="compositionally biased region" description="Low complexity" evidence="1">
    <location>
        <begin position="724"/>
        <end position="740"/>
    </location>
</feature>
<feature type="transmembrane region" description="Helical" evidence="2">
    <location>
        <begin position="5034"/>
        <end position="5053"/>
    </location>
</feature>
<dbReference type="KEGG" id="pxv:FXF36_13460"/>
<feature type="transmembrane region" description="Helical" evidence="2">
    <location>
        <begin position="3463"/>
        <end position="3481"/>
    </location>
</feature>
<evidence type="ECO:0000256" key="3">
    <source>
        <dbReference type="SAM" id="SignalP"/>
    </source>
</evidence>
<feature type="compositionally biased region" description="Basic and acidic residues" evidence="1">
    <location>
        <begin position="58"/>
        <end position="69"/>
    </location>
</feature>
<feature type="compositionally biased region" description="Basic and acidic residues" evidence="1">
    <location>
        <begin position="1273"/>
        <end position="1296"/>
    </location>
</feature>
<keyword evidence="2" id="KW-0472">Membrane</keyword>
<reference evidence="5" key="1">
    <citation type="submission" date="2019-08" db="EMBL/GenBank/DDBJ databases">
        <title>Complete Genome Sequence of the Polysaccharide-Degrading Rumen Bacterium Pseudobutyrivibrio xylanivorans MA3014.</title>
        <authorList>
            <person name="Palevich N."/>
            <person name="Maclean P.H."/>
            <person name="Kelly W.J."/>
            <person name="Leahy S.C."/>
            <person name="Rakonjac J."/>
            <person name="Attwood G.T."/>
        </authorList>
    </citation>
    <scope>NUCLEOTIDE SEQUENCE [LARGE SCALE GENOMIC DNA]</scope>
    <source>
        <strain evidence="5">MA3014</strain>
    </source>
</reference>
<sequence>MKKGIRILATTVFALMLSVSISAMTVYAEGDEQDTTPAVTPSEDVTKEESSVEAPTEEETKAEEPKEAAEVEEETVDSVVKNAIQAQVEEAIKAMTEAGDCIVTVDDGSYDGNLTLKKNLFDTDKLTGKLYILADGSYEKKDDKPDTATISAGGAGGVNVNGDIYIEGIGVILGGIYYSMGNKITVVDSTTEIYGTTLDDNITVDVGKDGNVTVKTGDGADTITVLSTTEIPKPADTSSSTPEPVITATGSREITLDGGDGADVYEIDTSVGGDLKQKSDTDTTTEAETKITINGDEEDVLHLTGSLKADSVQNTYYGKDDSPTAGTTYVKDTTEEGQAASQEISLVVEKNGRELKTIINSKAVGNYTDELSGKKTEAYTPGTTIVTGVAFTDYVYESENVVDLTVNPGDLAAQLAKSFTQLKIGKADEKVTIGNVTTNGMNLLIVGKEIDVTGTINTGSGDIVIRANDNDDFLNINADTISKLVPKPLQEYAKAGAEKVINNANVSVFSIKSKAAINIDGQINAKNVDAKAQSKQSKTLIAFDNLENISGLSEDAKKTLKELKGIDFVAVKIGEALVSIKGAITAAGNIIGRAISSIATKASNDALAKWYIPIAAGILLGEAGIYVTQSANMSAAKAIKLLSDSTVKLDVAATVGALPVSIAVAAITNDSNVEIDGNVTAAQNITTEAAGSVKVQTVSHAKNKEKKDEKGDKDGAKTDDGDGADAAKTNKNNTKENSSTDTDKDKSKNLYGGFVAVTVAIQKVAAKIAEHAIVESTEGSVNVKASALESVITSAISYVPETAKKSDGTSDSNNGDKAADSETKSDKEGDSSDKRTVENTKKTSSDLVDAASSDNVTNIKGDKPDADDKKKIDELKKEITGDEESSDDADPAPPVGSEEKKDGIDKVFDDATSSADTKKDESSTSTDKKSSNQIAGALAVNVITNKAEAYIETNNTVKAAEDVSLTSDAFTYSKVVANASQVTGATGDTESKVAIGAAIALNIVNHKNIAEIKKGTVEAKNVTVLANSGSDEMPVTVRTEAVAGYTGKAKFGIAGAVAADVASITTKALVNEAAVLKVGANGLTVEAESYEDIKTIATTNEKVAGDSTKVGVGTAISVGVNGIDTISKVGSETAKTIVNADIASMSIKAANNLVEEITATTGSAGNVGVSPAVIVDISGANAESYAYFMPATGTIDMSGDFELNAKNTAKRTVSADATTSASTGVSGTLLVTVINDSANAKGKSDIKANNIKVNATSKSILAKARARASAAGAEKKSEGSGDDKNDSDGDGDKQADEAIDGAKNLSKKVDTKNINTDKITELTKDRQKGQTSEGSISVAAAFVVNIMSNESVALFEAQAINAPDMAIEVKSVNNTSTYVFADASAVGSKGVEKDKLGVGAAVAINVVNIKNNASVITSGDLNVKAITVKATGTQTATKDEETETETTKDDPNPLKTYAVSGAGSAKIGVAGSVAIAVINGNVNAYILCKDSAGSYKIINTTDEDKNGNIEVTAFIYNDEETIASASMINGKPDKNDKEKVDKEGKGEEKEATKDAKKEDDGDGDKKTDKGSTIVKVDGDKNTENAGATDPSSEDNAAPPAGTDTNGNPNNPNVDQNQPTDKKASSTSVGVGAAFALNYSSIITNAYIDVARIIADGAVKVDAKEQIDRFTFSVAGTDPIAKGAGSDYKTGVDASVALLIEKDKVNAYIDKNTIINSKGVSINATHQGKARNQASGFAVGNQSAIGAAVAFIWSDSNAAADFKGEINSDGDVTISAETTDIDRSLSLATAMGTSENKAKKDSGNQPGGSDGKANDKNKTASKINEALNSTKSENATEDASNKKALSTNILNTQDIKTESTKTTDTASETGKAVSEAEKTVNDEATNKPKNEEIKTDEKGTESKKVDVAAAIGILIADHSAETTVVGTITTKGKNVKLTAKNDATFSALGTGFTMNQMPTAAVAIGAAFAMNKGQAKVVVADGSYINTVDELLGRGNITIQADILQNANNVYMGAQAVAGSIAKKQKDNNSSTKVSAAGAVAILVTNAEAIAQVGNNVKIYGGDVDVLATDDYKLYVRAGSISYAKNANVGLGIAFGMLYANDVLSATIGDNAIIEAKSLTVIATKKHERLIDGIFGYIMDGVAVYEGLSSNKTVSTSGEGTSSEVKLDEAGIKSIYTGQEALNIINIFINDNYHVESFSGSVATGEGKFNGAGAVSFVLLNTDIKAEVGKNAHIDLVEVGEDTTIKWSEYGIDKPDEVMKNKRGVTIYAQDKADTGLYTIGIAAGNATNTGGASIVVMIDHSKVHSELLSGAVITMTDNGGGVAVNADSAQNNLIVSVAAAVTSNANSSTAAGGNVNVFVTDHETIAKIHENVNITADSDIDVKANFDNNTILVAAGIQGGMSKGTVAGGTIVVGIYNADTEALVGSDAGTGAVNLTSRNGNVNVNAASVEKAISVLASASAAVGGKATVAAVISVLISRAKALAKVMSKATITATKGDINVIASSDSDLTSIDAQASLSTKGVAVGGLVAVNVFRRTVEAYVAKGSNLTAGGNTLINAYANDTMLDIFAEAAVAATGSTAIEGVIVVSVEGNTIKALLDSASGSASSINADGSVGINAYLNSDVMMIAGGLIGSKSAAIGGIITTVILDNAIDAEAGPYANIFSGGMKAVVIPSTNGTFNSANNRKERRARGIAIEAGEDSTFNLISVSGGASGKVAINGVINTVVSSSKVHATARGQNTLKTKVKDASTAQDAEVPLAIEVIADSKNNVIDAAGSLSISGKAGFGASVVAFVYTSEVIAGINNVTSIEVTDGSLKVDANKEDKLYLVAVSLSGAGTAAISVAPNVLVYNNKVQAYIAGSRKTVSANKGITITSNAKTDVGMIAAVVSASGTAAVSLEGNVIYFNNTSDAVIGGGLTVKASNGDITISSNTTENLNGGSAGIAASGTAGVGGSADVVITNIKSNAATGKDVILTAGGNINVNAIDNYGFVGLAGTVAASGTAGVGASVIVAVSHNTIKAAIGENNSVSGKSINVDAKSYRNIMTFAATVGVGGTAGIAPSVIVIVAGTGIDKDSYDAFYNQGKIHPTENVDAAFSVIDKRAGQKYNKNNLNAELNTSLNPSRESAKTVADKGGDYANYGNGSTKLSSNVDSTVVNSSDKISGKITDTTDITLAHVGASTVLNATYDINVKASENVSALVVAGGVAVGGTAGIGVGVAVVIVTSNVSALVDSNVVLQAGRNVTIDAKLTHEKGKFDVSKLAWENNGKKSNATDSITKAQNNEKQRKSITNLSDYGILIIGASGAGGYVGVGATVAYYNNSADVRAVSKGFGYSGTRSNSYSISATSDFGNIGVFTVSLGGGFVGVAASIALATNEATVIAALDPENDNSSTKVYKATDINVSANNKANLIVINGAIAGGFVGAAPSVVVANSRLNSEAYIGGNAKINATTVNVKSDINGSIEAYFANLAVGVAGVGVAVVVANNKASNTARIGKANSYNSKAYVEAKNINITGNVVAEIKTYGAAVSGGVVGANGIVVIAVQNATNNVGLNYINTTATGTITIKAGMQGSPNINVASGAGGVVAAGAVVAVAYINSTNKAYANMGNATLNTGNLKIEAGGISSGSNYDTEAKATVVTGKAGAVAAAFNFIFAINNAKNTACLDTNGIIDISGNINILSNGKNKATANVTSASISGFSANVSYVDANSKGQYQAYFNNNASSSNINAKSINILNNFTSEAEAKLDPTTFGVSVSGIGIDSNYTNATASVTGKAYANGALGNCSGDINIKSIGSSVQANAYIKGARVTVSGVKVAANKSTSKVAVNNQAYLDGKGKTITAKNVSVIAKLKNVKSIAKGGASEAGVSVTLIGGNATTITATADVKNNAYINDANISATGTVSVRGDVANMNDTTGKMGSKAVHVEATADAPNYSIGVATAQFVKTKTDAVSTVTAKITGSSNISAAQIDVLAADGTEVSSKGSAPKTSITIVSGNSVYVVTEAAKSRAREVAAEVGSGVTLTATGLHSSAELEKLHKTNPLIDNITVAAVSDLDVQTHLNSMSSYSGIKLDSYYYGVDVGTTKTTATVAGKLSTYGDIEILAKDNINSNIDTLVSLNAGLINGGTSKVEGKISSQNATINIGNGKNSDISAPYGNISALATTSAKMTDSIQTASYGLGSKGNIEANNTYNRNTTVNVKDGTTMLAGGGIAIYADAENATITSTAKGNAAGVVNDGTPSATITYTENTKVNIGGGCDLTAQLGDNRIVAQTDSSLTATASYGISIGVIGSVNSEATVNSTVNVQVNIAENSSKQTNIYGANVEIASYIKNQNHEANSKSECTGFGSKTTATSKVNSKNNLLVNIGNAIITGYETLYIYSVAKKLMENSVSYGRIVGATGKVYGNSEVSGSTNGSVNVGNSKYKAILRGPDIIIENIPANGISTYNSVKRDASAVGDTIVNYVTKTIQKVEEVVEKVCDWLPWPFDCIVRWVTKKVTKWVTEIIKVVTYSDCEPKQLGNYSIGGNVYVNLDLYCGEHAAGINILVNEDRSYITTGLANPSNYIRVDDANKAIYIHDIRETKNSTFSINTLGNNVSGNVKIFDTSYIPAMNIDNYSNYKLYIQKVFLTSDAARSINKNITMNIPSRINVTTGGVGEGSKVNITNYGSGDLVFLCGSGDTGRSRYNDFDAGAGKINIKMNGGNVYTDGSAFVAANDVAIEGAKKIGNTSSDGTFSVRLVELAPINNQYMKSDAKSAALSLKATDEVRVNITPVMLVFSDRSETNRTPNYLIRNLEANNIILLLNRQMYTTMYMPNNGTGRGTTSVREYLTSAIFPVDFWLDRIVATNSMLVVMNSYPYGNAIYRLMVDYKGYNAKSLRRMHVENVKWIMYNQPSNGSSSDPIYPVIRKQLEKELENANKKDKLPELKHLSKGIKNKLSRTGRLGNGNLINSLLHRFNIATDLNSDGLDGAFAQLLGAVDFARIVDMGAWSYIITSNDMSVRAMKAVVNAVVMKSNGGGTAVNKTLNSMLKNAAVKNFVTSKFNFNFLFLPLAALLALFLILTRRRKEQEPQEVE</sequence>
<feature type="region of interest" description="Disordered" evidence="1">
    <location>
        <begin position="1526"/>
        <end position="1625"/>
    </location>
</feature>
<feature type="region of interest" description="Disordered" evidence="1">
    <location>
        <begin position="1269"/>
        <end position="1304"/>
    </location>
</feature>
<feature type="compositionally biased region" description="Basic and acidic residues" evidence="1">
    <location>
        <begin position="916"/>
        <end position="930"/>
    </location>
</feature>
<evidence type="ECO:0000313" key="5">
    <source>
        <dbReference type="Proteomes" id="UP000327030"/>
    </source>
</evidence>
<feature type="chain" id="PRO_5025015960" evidence="3">
    <location>
        <begin position="29"/>
        <end position="5066"/>
    </location>
</feature>
<proteinExistence type="predicted"/>
<dbReference type="OrthoDB" id="2008188at2"/>
<feature type="region of interest" description="Disordered" evidence="1">
    <location>
        <begin position="31"/>
        <end position="74"/>
    </location>
</feature>
<organism evidence="4 5">
    <name type="scientific">Pseudobutyrivibrio xylanivorans</name>
    <dbReference type="NCBI Taxonomy" id="185007"/>
    <lineage>
        <taxon>Bacteria</taxon>
        <taxon>Bacillati</taxon>
        <taxon>Bacillota</taxon>
        <taxon>Clostridia</taxon>
        <taxon>Lachnospirales</taxon>
        <taxon>Lachnospiraceae</taxon>
        <taxon>Pseudobutyrivibrio</taxon>
    </lineage>
</organism>
<accession>A0A5P6VT73</accession>
<dbReference type="PANTHER" id="PTHR36812">
    <property type="entry name" value="NEUROFILAMENT TRIPLET M PROTEIN-LIKE PROTEIN"/>
    <property type="match status" value="1"/>
</dbReference>
<dbReference type="EMBL" id="CP043028">
    <property type="protein sequence ID" value="QFJ55816.1"/>
    <property type="molecule type" value="Genomic_DNA"/>
</dbReference>
<dbReference type="InterPro" id="IPR006626">
    <property type="entry name" value="PbH1"/>
</dbReference>
<feature type="compositionally biased region" description="Basic and acidic residues" evidence="1">
    <location>
        <begin position="897"/>
        <end position="909"/>
    </location>
</feature>
<feature type="compositionally biased region" description="Basic and acidic residues" evidence="1">
    <location>
        <begin position="817"/>
        <end position="844"/>
    </location>
</feature>
<feature type="region of interest" description="Disordered" evidence="1">
    <location>
        <begin position="803"/>
        <end position="931"/>
    </location>
</feature>
<feature type="compositionally biased region" description="Acidic residues" evidence="1">
    <location>
        <begin position="881"/>
        <end position="890"/>
    </location>
</feature>
<feature type="compositionally biased region" description="Basic and acidic residues" evidence="1">
    <location>
        <begin position="705"/>
        <end position="720"/>
    </location>
</feature>
<feature type="compositionally biased region" description="Basic and acidic residues" evidence="1">
    <location>
        <begin position="860"/>
        <end position="880"/>
    </location>
</feature>
<dbReference type="RefSeq" id="WP_151624933.1">
    <property type="nucleotide sequence ID" value="NZ_CP043028.1"/>
</dbReference>
<feature type="region of interest" description="Disordered" evidence="1">
    <location>
        <begin position="1433"/>
        <end position="1452"/>
    </location>
</feature>
<feature type="signal peptide" evidence="3">
    <location>
        <begin position="1"/>
        <end position="28"/>
    </location>
</feature>
<feature type="compositionally biased region" description="Polar residues" evidence="1">
    <location>
        <begin position="1583"/>
        <end position="1594"/>
    </location>
</feature>
<feature type="compositionally biased region" description="Polar residues" evidence="1">
    <location>
        <begin position="1819"/>
        <end position="1832"/>
    </location>
</feature>
<evidence type="ECO:0000313" key="4">
    <source>
        <dbReference type="EMBL" id="QFJ55816.1"/>
    </source>
</evidence>
<dbReference type="SMART" id="SM00710">
    <property type="entry name" value="PbH1"/>
    <property type="match status" value="7"/>
</dbReference>
<feature type="transmembrane region" description="Helical" evidence="2">
    <location>
        <begin position="3572"/>
        <end position="3593"/>
    </location>
</feature>
<evidence type="ECO:0000256" key="2">
    <source>
        <dbReference type="SAM" id="Phobius"/>
    </source>
</evidence>
<keyword evidence="2" id="KW-1133">Transmembrane helix</keyword>
<name>A0A5P6VT73_PSEXY</name>
<dbReference type="PANTHER" id="PTHR36812:SF9">
    <property type="entry name" value="MYB-LIKE PROTEIN X ISOFORM X1"/>
    <property type="match status" value="1"/>
</dbReference>
<feature type="region of interest" description="Disordered" evidence="1">
    <location>
        <begin position="1789"/>
        <end position="1897"/>
    </location>
</feature>
<feature type="compositionally biased region" description="Basic and acidic residues" evidence="1">
    <location>
        <begin position="1873"/>
        <end position="1897"/>
    </location>
</feature>
<keyword evidence="2" id="KW-0812">Transmembrane</keyword>
<gene>
    <name evidence="4" type="ORF">FXF36_13460</name>
</gene>
<feature type="compositionally biased region" description="Low complexity" evidence="1">
    <location>
        <begin position="1601"/>
        <end position="1618"/>
    </location>
</feature>
<evidence type="ECO:0000256" key="1">
    <source>
        <dbReference type="SAM" id="MobiDB-lite"/>
    </source>
</evidence>
<feature type="compositionally biased region" description="Basic and acidic residues" evidence="1">
    <location>
        <begin position="1531"/>
        <end position="1569"/>
    </location>
</feature>